<protein>
    <submittedName>
        <fullName evidence="2">Uncharacterized protein</fullName>
    </submittedName>
</protein>
<feature type="compositionally biased region" description="Polar residues" evidence="1">
    <location>
        <begin position="134"/>
        <end position="154"/>
    </location>
</feature>
<proteinExistence type="predicted"/>
<keyword evidence="3" id="KW-1185">Reference proteome</keyword>
<feature type="region of interest" description="Disordered" evidence="1">
    <location>
        <begin position="126"/>
        <end position="154"/>
    </location>
</feature>
<dbReference type="AlphaFoldDB" id="A0A821PJM3"/>
<evidence type="ECO:0000256" key="1">
    <source>
        <dbReference type="SAM" id="MobiDB-lite"/>
    </source>
</evidence>
<sequence>MLLQNLGDIPVGSQRPLAATISSSGDAHEVCLAVDRNTALENAGSSSIPDGFHGAGWCETLPSPPVDSLTHVVGVQAHSGFVGEQNIPPLVECPRQTSSDSRDAVSCPSSSSKPLLQLHSVEEAVPQRRRHNGAITSDGSAATSPGSMSPDVTSSLLEPLVYPLHSKSADFQLPSNFNLP</sequence>
<reference evidence="2" key="1">
    <citation type="submission" date="2021-02" db="EMBL/GenBank/DDBJ databases">
        <authorList>
            <person name="Steward A R."/>
        </authorList>
    </citation>
    <scope>NUCLEOTIDE SEQUENCE</scope>
</reference>
<name>A0A821PJM3_9NEOP</name>
<organism evidence="2 3">
    <name type="scientific">Pieris macdunnoughi</name>
    <dbReference type="NCBI Taxonomy" id="345717"/>
    <lineage>
        <taxon>Eukaryota</taxon>
        <taxon>Metazoa</taxon>
        <taxon>Ecdysozoa</taxon>
        <taxon>Arthropoda</taxon>
        <taxon>Hexapoda</taxon>
        <taxon>Insecta</taxon>
        <taxon>Pterygota</taxon>
        <taxon>Neoptera</taxon>
        <taxon>Endopterygota</taxon>
        <taxon>Lepidoptera</taxon>
        <taxon>Glossata</taxon>
        <taxon>Ditrysia</taxon>
        <taxon>Papilionoidea</taxon>
        <taxon>Pieridae</taxon>
        <taxon>Pierinae</taxon>
        <taxon>Pieris</taxon>
    </lineage>
</organism>
<evidence type="ECO:0000313" key="2">
    <source>
        <dbReference type="EMBL" id="CAF4808871.1"/>
    </source>
</evidence>
<accession>A0A821PJM3</accession>
<comment type="caution">
    <text evidence="2">The sequence shown here is derived from an EMBL/GenBank/DDBJ whole genome shotgun (WGS) entry which is preliminary data.</text>
</comment>
<dbReference type="OrthoDB" id="10614229at2759"/>
<feature type="region of interest" description="Disordered" evidence="1">
    <location>
        <begin position="85"/>
        <end position="113"/>
    </location>
</feature>
<dbReference type="EMBL" id="CAJOBZ010000006">
    <property type="protein sequence ID" value="CAF4808871.1"/>
    <property type="molecule type" value="Genomic_DNA"/>
</dbReference>
<gene>
    <name evidence="2" type="ORF">PMACD_LOCUS3916</name>
</gene>
<evidence type="ECO:0000313" key="3">
    <source>
        <dbReference type="Proteomes" id="UP000663880"/>
    </source>
</evidence>
<dbReference type="Proteomes" id="UP000663880">
    <property type="component" value="Unassembled WGS sequence"/>
</dbReference>